<evidence type="ECO:0000259" key="2">
    <source>
        <dbReference type="Pfam" id="PF00266"/>
    </source>
</evidence>
<dbReference type="PANTHER" id="PTHR43686:SF1">
    <property type="entry name" value="AMINOTRAN_5 DOMAIN-CONTAINING PROTEIN"/>
    <property type="match status" value="1"/>
</dbReference>
<organism evidence="3 4">
    <name type="scientific">Arsenicitalea aurantiaca</name>
    <dbReference type="NCBI Taxonomy" id="1783274"/>
    <lineage>
        <taxon>Bacteria</taxon>
        <taxon>Pseudomonadati</taxon>
        <taxon>Pseudomonadota</taxon>
        <taxon>Alphaproteobacteria</taxon>
        <taxon>Hyphomicrobiales</taxon>
        <taxon>Devosiaceae</taxon>
        <taxon>Arsenicitalea</taxon>
    </lineage>
</organism>
<gene>
    <name evidence="3" type="ORF">EMQ25_02480</name>
</gene>
<dbReference type="GO" id="GO:0008483">
    <property type="term" value="F:transaminase activity"/>
    <property type="evidence" value="ECO:0007669"/>
    <property type="project" value="UniProtKB-KW"/>
</dbReference>
<dbReference type="Pfam" id="PF00266">
    <property type="entry name" value="Aminotran_5"/>
    <property type="match status" value="1"/>
</dbReference>
<comment type="caution">
    <text evidence="3">The sequence shown here is derived from an EMBL/GenBank/DDBJ whole genome shotgun (WGS) entry which is preliminary data.</text>
</comment>
<evidence type="ECO:0000313" key="3">
    <source>
        <dbReference type="EMBL" id="RUT34844.1"/>
    </source>
</evidence>
<dbReference type="EMBL" id="RZNJ01000001">
    <property type="protein sequence ID" value="RUT34844.1"/>
    <property type="molecule type" value="Genomic_DNA"/>
</dbReference>
<dbReference type="RefSeq" id="WP_127186964.1">
    <property type="nucleotide sequence ID" value="NZ_RZNJ01000001.1"/>
</dbReference>
<feature type="domain" description="Aminotransferase class V" evidence="2">
    <location>
        <begin position="33"/>
        <end position="425"/>
    </location>
</feature>
<accession>A0A433XLE3</accession>
<dbReference type="Proteomes" id="UP000281547">
    <property type="component" value="Unassembled WGS sequence"/>
</dbReference>
<keyword evidence="3" id="KW-0808">Transferase</keyword>
<dbReference type="Gene3D" id="3.90.1150.10">
    <property type="entry name" value="Aspartate Aminotransferase, domain 1"/>
    <property type="match status" value="1"/>
</dbReference>
<dbReference type="AlphaFoldDB" id="A0A433XLE3"/>
<dbReference type="InterPro" id="IPR000192">
    <property type="entry name" value="Aminotrans_V_dom"/>
</dbReference>
<reference evidence="3 4" key="1">
    <citation type="journal article" date="2016" name="Int. J. Syst. Evol. Microbiol.">
        <title>Arsenicitalea aurantiaca gen. nov., sp. nov., a new member of the family Hyphomicrobiaceae, isolated from high-arsenic sediment.</title>
        <authorList>
            <person name="Mu Y."/>
            <person name="Zhou L."/>
            <person name="Zeng X.C."/>
            <person name="Liu L."/>
            <person name="Pan Y."/>
            <person name="Chen X."/>
            <person name="Wang J."/>
            <person name="Li S."/>
            <person name="Li W.J."/>
            <person name="Wang Y."/>
        </authorList>
    </citation>
    <scope>NUCLEOTIDE SEQUENCE [LARGE SCALE GENOMIC DNA]</scope>
    <source>
        <strain evidence="3 4">42-50</strain>
    </source>
</reference>
<keyword evidence="4" id="KW-1185">Reference proteome</keyword>
<protein>
    <submittedName>
        <fullName evidence="3">Aminotransferase class V-fold PLP-dependent enzyme</fullName>
    </submittedName>
</protein>
<dbReference type="OrthoDB" id="9804366at2"/>
<dbReference type="PANTHER" id="PTHR43686">
    <property type="entry name" value="SULFURTRANSFERASE-RELATED"/>
    <property type="match status" value="1"/>
</dbReference>
<evidence type="ECO:0000313" key="4">
    <source>
        <dbReference type="Proteomes" id="UP000281547"/>
    </source>
</evidence>
<name>A0A433XLE3_9HYPH</name>
<sequence>MGLTGDALVSWLREDYRQAQRVVPGPLGPRPMVYADFTASGRVLPALERRLARHVAPYYANTHSETAYTGMQTTRLREAARAEIRAAVGAGEEHAVIFAGAGATAGIGKLVGALKPGPGTVIFLGPFEHHSNDLPWRECGALIERIPLDPHGQVCLGTLEEALGRHKGATLRLGAFSAASNVTGIKTDLRAIAKLMHAHGGWLFADFAAGAPYIPIAMGESAPEAGDGIDAIAFSPHKFLGGPGASGILVADRRLFASAVPTQPGGGTVSYVTAGRHRYVADIERREEAGTPNVLGDIRAGLVMALKGAIGTDTIHSAEAQAIDRAVARWGATGEIEILGGTEAERLAIFALVIRCGESVLHPGLVVAVLNDFFGIQARAGCSCAGPYGHSLLGIDEAGAARYEARVAEGFPMFRPGWTRLGFHVLHDDAEIDYIIDAVAFIARHAKALLGLYAPDLRTGRWTCRIGACAEATEFSALCAWGEGEGEEAVPVPPSRDVIFAVADAAIAAGAGIPHSQTELPEALEVDRWFAVGAAAA</sequence>
<dbReference type="InterPro" id="IPR015421">
    <property type="entry name" value="PyrdxlP-dep_Trfase_major"/>
</dbReference>
<keyword evidence="3" id="KW-0032">Aminotransferase</keyword>
<evidence type="ECO:0000256" key="1">
    <source>
        <dbReference type="ARBA" id="ARBA00022898"/>
    </source>
</evidence>
<proteinExistence type="predicted"/>
<dbReference type="InterPro" id="IPR015424">
    <property type="entry name" value="PyrdxlP-dep_Trfase"/>
</dbReference>
<dbReference type="InterPro" id="IPR015422">
    <property type="entry name" value="PyrdxlP-dep_Trfase_small"/>
</dbReference>
<dbReference type="SUPFAM" id="SSF53383">
    <property type="entry name" value="PLP-dependent transferases"/>
    <property type="match status" value="1"/>
</dbReference>
<dbReference type="Gene3D" id="3.40.640.10">
    <property type="entry name" value="Type I PLP-dependent aspartate aminotransferase-like (Major domain)"/>
    <property type="match status" value="1"/>
</dbReference>
<keyword evidence="1" id="KW-0663">Pyridoxal phosphate</keyword>